<organism evidence="7 8">
    <name type="scientific">Cinchona calisaya</name>
    <dbReference type="NCBI Taxonomy" id="153742"/>
    <lineage>
        <taxon>Eukaryota</taxon>
        <taxon>Viridiplantae</taxon>
        <taxon>Streptophyta</taxon>
        <taxon>Embryophyta</taxon>
        <taxon>Tracheophyta</taxon>
        <taxon>Spermatophyta</taxon>
        <taxon>Magnoliopsida</taxon>
        <taxon>eudicotyledons</taxon>
        <taxon>Gunneridae</taxon>
        <taxon>Pentapetalae</taxon>
        <taxon>asterids</taxon>
        <taxon>lamiids</taxon>
        <taxon>Gentianales</taxon>
        <taxon>Rubiaceae</taxon>
        <taxon>Cinchonoideae</taxon>
        <taxon>Cinchoneae</taxon>
        <taxon>Cinchona</taxon>
    </lineage>
</organism>
<sequence>MKSLSLWLFLIFLYLSTNKNVISATHYNEIPRLSPMLQKGILAKDNPIKESSLNIPQGFQKYYYEQTLDHFNYNPESYTTFRQKYYINTTFWGGAKSNSQIFVYLGAELELDSQLLSVTFPIENAPRFNAMLVYIEHRYYGESIPSGSYGMNFGYFSSAQAIADFAEVLIHVKENFSARYSPIIVFGVSYGGMLAAWFRLKYPHVALGALASSAPILYFNNVTAQDAYYSIVTKDFKEASESCYQTIRTSWGEIDKVALEPNGRAILGQKFNSCSGFIYPDVLKSTLKYAYAYAAQYNAPPGYPVTRMCEAIDGKPKGTDILDRIAAGLKFYYAYFYGLQGCLNVKGFTDSERLSSVVRGAGGWNWQMCSEMVFPFGITEENSMFPKAPFNLTAREEYCENLYHVPPRPDWASTYYGGKDIKLVLRRFASNIIFSNGLSDPYSGGGVVEDLSDSLLAVTTTKGSHGLDLYPANKKSDPEWLVMQRNTELHIINGWIKTYYADLIEITK</sequence>
<keyword evidence="5" id="KW-0325">Glycoprotein</keyword>
<dbReference type="InterPro" id="IPR029058">
    <property type="entry name" value="AB_hydrolase_fold"/>
</dbReference>
<comment type="similarity">
    <text evidence="1">Belongs to the peptidase S28 family.</text>
</comment>
<keyword evidence="3 6" id="KW-0732">Signal</keyword>
<dbReference type="SUPFAM" id="SSF53474">
    <property type="entry name" value="alpha/beta-Hydrolases"/>
    <property type="match status" value="1"/>
</dbReference>
<dbReference type="InterPro" id="IPR042269">
    <property type="entry name" value="Ser_carbopepase_S28_SKS"/>
</dbReference>
<accession>A0ABD3AHW4</accession>
<dbReference type="PANTHER" id="PTHR11010">
    <property type="entry name" value="PROTEASE S28 PRO-X CARBOXYPEPTIDASE-RELATED"/>
    <property type="match status" value="1"/>
</dbReference>
<gene>
    <name evidence="7" type="ORF">ACH5RR_009792</name>
</gene>
<evidence type="ECO:0008006" key="9">
    <source>
        <dbReference type="Google" id="ProtNLM"/>
    </source>
</evidence>
<feature type="signal peptide" evidence="6">
    <location>
        <begin position="1"/>
        <end position="24"/>
    </location>
</feature>
<evidence type="ECO:0000256" key="2">
    <source>
        <dbReference type="ARBA" id="ARBA00022670"/>
    </source>
</evidence>
<evidence type="ECO:0000256" key="3">
    <source>
        <dbReference type="ARBA" id="ARBA00022729"/>
    </source>
</evidence>
<evidence type="ECO:0000256" key="5">
    <source>
        <dbReference type="ARBA" id="ARBA00023180"/>
    </source>
</evidence>
<dbReference type="GO" id="GO:0008233">
    <property type="term" value="F:peptidase activity"/>
    <property type="evidence" value="ECO:0007669"/>
    <property type="project" value="UniProtKB-KW"/>
</dbReference>
<reference evidence="7 8" key="1">
    <citation type="submission" date="2024-11" db="EMBL/GenBank/DDBJ databases">
        <title>A near-complete genome assembly of Cinchona calisaya.</title>
        <authorList>
            <person name="Lian D.C."/>
            <person name="Zhao X.W."/>
            <person name="Wei L."/>
        </authorList>
    </citation>
    <scope>NUCLEOTIDE SEQUENCE [LARGE SCALE GENOMIC DNA]</scope>
    <source>
        <tissue evidence="7">Nenye</tissue>
    </source>
</reference>
<name>A0ABD3AHW4_9GENT</name>
<dbReference type="PANTHER" id="PTHR11010:SF96">
    <property type="entry name" value="LYSOSOMAL PRO-X CARBOXYPEPTIDASE-LIKE ISOFORM X1"/>
    <property type="match status" value="1"/>
</dbReference>
<protein>
    <recommendedName>
        <fullName evidence="9">Lysosomal Pro-X carboxypeptidase</fullName>
    </recommendedName>
</protein>
<comment type="caution">
    <text evidence="7">The sequence shown here is derived from an EMBL/GenBank/DDBJ whole genome shotgun (WGS) entry which is preliminary data.</text>
</comment>
<evidence type="ECO:0000256" key="4">
    <source>
        <dbReference type="ARBA" id="ARBA00022801"/>
    </source>
</evidence>
<dbReference type="EMBL" id="JBJUIK010000004">
    <property type="protein sequence ID" value="KAL3530470.1"/>
    <property type="molecule type" value="Genomic_DNA"/>
</dbReference>
<dbReference type="Pfam" id="PF05577">
    <property type="entry name" value="Peptidase_S28"/>
    <property type="match status" value="1"/>
</dbReference>
<proteinExistence type="inferred from homology"/>
<dbReference type="Proteomes" id="UP001630127">
    <property type="component" value="Unassembled WGS sequence"/>
</dbReference>
<feature type="chain" id="PRO_5044848943" description="Lysosomal Pro-X carboxypeptidase" evidence="6">
    <location>
        <begin position="25"/>
        <end position="508"/>
    </location>
</feature>
<dbReference type="AlphaFoldDB" id="A0ABD3AHW4"/>
<keyword evidence="4" id="KW-0378">Hydrolase</keyword>
<dbReference type="Gene3D" id="3.40.50.1820">
    <property type="entry name" value="alpha/beta hydrolase"/>
    <property type="match status" value="1"/>
</dbReference>
<dbReference type="GO" id="GO:0006508">
    <property type="term" value="P:proteolysis"/>
    <property type="evidence" value="ECO:0007669"/>
    <property type="project" value="UniProtKB-KW"/>
</dbReference>
<dbReference type="InterPro" id="IPR008758">
    <property type="entry name" value="Peptidase_S28"/>
</dbReference>
<evidence type="ECO:0000313" key="8">
    <source>
        <dbReference type="Proteomes" id="UP001630127"/>
    </source>
</evidence>
<evidence type="ECO:0000313" key="7">
    <source>
        <dbReference type="EMBL" id="KAL3530470.1"/>
    </source>
</evidence>
<evidence type="ECO:0000256" key="1">
    <source>
        <dbReference type="ARBA" id="ARBA00011079"/>
    </source>
</evidence>
<keyword evidence="2" id="KW-0645">Protease</keyword>
<keyword evidence="8" id="KW-1185">Reference proteome</keyword>
<dbReference type="Gene3D" id="1.20.120.980">
    <property type="entry name" value="Serine carboxypeptidase S28, SKS domain"/>
    <property type="match status" value="1"/>
</dbReference>
<evidence type="ECO:0000256" key="6">
    <source>
        <dbReference type="SAM" id="SignalP"/>
    </source>
</evidence>